<proteinExistence type="predicted"/>
<dbReference type="InterPro" id="IPR012677">
    <property type="entry name" value="Nucleotide-bd_a/b_plait_sf"/>
</dbReference>
<evidence type="ECO:0000256" key="1">
    <source>
        <dbReference type="ARBA" id="ARBA00022737"/>
    </source>
</evidence>
<dbReference type="FunFam" id="3.30.70.330:FF:000040">
    <property type="entry name" value="Heterogeneous nuclear ribonucleoprotein A2/B1"/>
    <property type="match status" value="1"/>
</dbReference>
<keyword evidence="2 3" id="KW-0694">RNA-binding</keyword>
<dbReference type="Pfam" id="PF00076">
    <property type="entry name" value="RRM_1"/>
    <property type="match status" value="2"/>
</dbReference>
<keyword evidence="1" id="KW-0677">Repeat</keyword>
<keyword evidence="7" id="KW-1185">Reference proteome</keyword>
<dbReference type="SUPFAM" id="SSF54928">
    <property type="entry name" value="RNA-binding domain, RBD"/>
    <property type="match status" value="2"/>
</dbReference>
<dbReference type="PROSITE" id="PS50102">
    <property type="entry name" value="RRM"/>
    <property type="match status" value="2"/>
</dbReference>
<feature type="compositionally biased region" description="Polar residues" evidence="4">
    <location>
        <begin position="59"/>
        <end position="71"/>
    </location>
</feature>
<accession>A0A3M7QXZ6</accession>
<feature type="compositionally biased region" description="Gly residues" evidence="4">
    <location>
        <begin position="353"/>
        <end position="367"/>
    </location>
</feature>
<organism evidence="6 7">
    <name type="scientific">Brachionus plicatilis</name>
    <name type="common">Marine rotifer</name>
    <name type="synonym">Brachionus muelleri</name>
    <dbReference type="NCBI Taxonomy" id="10195"/>
    <lineage>
        <taxon>Eukaryota</taxon>
        <taxon>Metazoa</taxon>
        <taxon>Spiralia</taxon>
        <taxon>Gnathifera</taxon>
        <taxon>Rotifera</taxon>
        <taxon>Eurotatoria</taxon>
        <taxon>Monogononta</taxon>
        <taxon>Pseudotrocha</taxon>
        <taxon>Ploima</taxon>
        <taxon>Brachionidae</taxon>
        <taxon>Brachionus</taxon>
    </lineage>
</organism>
<feature type="compositionally biased region" description="Basic and acidic residues" evidence="4">
    <location>
        <begin position="29"/>
        <end position="57"/>
    </location>
</feature>
<dbReference type="Proteomes" id="UP000276133">
    <property type="component" value="Unassembled WGS sequence"/>
</dbReference>
<evidence type="ECO:0000313" key="7">
    <source>
        <dbReference type="Proteomes" id="UP000276133"/>
    </source>
</evidence>
<dbReference type="STRING" id="10195.A0A3M7QXZ6"/>
<comment type="caution">
    <text evidence="6">The sequence shown here is derived from an EMBL/GenBank/DDBJ whole genome shotgun (WGS) entry which is preliminary data.</text>
</comment>
<reference evidence="6 7" key="1">
    <citation type="journal article" date="2018" name="Sci. Rep.">
        <title>Genomic signatures of local adaptation to the degree of environmental predictability in rotifers.</title>
        <authorList>
            <person name="Franch-Gras L."/>
            <person name="Hahn C."/>
            <person name="Garcia-Roger E.M."/>
            <person name="Carmona M.J."/>
            <person name="Serra M."/>
            <person name="Gomez A."/>
        </authorList>
    </citation>
    <scope>NUCLEOTIDE SEQUENCE [LARGE SCALE GENOMIC DNA]</scope>
    <source>
        <strain evidence="6">HYR1</strain>
    </source>
</reference>
<feature type="region of interest" description="Disordered" evidence="4">
    <location>
        <begin position="1"/>
        <end position="71"/>
    </location>
</feature>
<feature type="domain" description="RRM" evidence="5">
    <location>
        <begin position="103"/>
        <end position="180"/>
    </location>
</feature>
<evidence type="ECO:0000256" key="3">
    <source>
        <dbReference type="PROSITE-ProRule" id="PRU00176"/>
    </source>
</evidence>
<dbReference type="InterPro" id="IPR035979">
    <property type="entry name" value="RBD_domain_sf"/>
</dbReference>
<evidence type="ECO:0000256" key="2">
    <source>
        <dbReference type="ARBA" id="ARBA00022884"/>
    </source>
</evidence>
<evidence type="ECO:0000259" key="5">
    <source>
        <dbReference type="PROSITE" id="PS50102"/>
    </source>
</evidence>
<evidence type="ECO:0000256" key="4">
    <source>
        <dbReference type="SAM" id="MobiDB-lite"/>
    </source>
</evidence>
<dbReference type="SMART" id="SM00360">
    <property type="entry name" value="RRM"/>
    <property type="match status" value="2"/>
</dbReference>
<feature type="domain" description="RRM" evidence="5">
    <location>
        <begin position="194"/>
        <end position="280"/>
    </location>
</feature>
<dbReference type="GO" id="GO:0003729">
    <property type="term" value="F:mRNA binding"/>
    <property type="evidence" value="ECO:0007669"/>
    <property type="project" value="TreeGrafter"/>
</dbReference>
<feature type="compositionally biased region" description="Gly residues" evidence="4">
    <location>
        <begin position="376"/>
        <end position="407"/>
    </location>
</feature>
<dbReference type="OrthoDB" id="1875751at2759"/>
<protein>
    <submittedName>
        <fullName evidence="6">Heterogeneous nuclear ribonucleo 87F-like isoform X1</fullName>
    </submittedName>
</protein>
<feature type="compositionally biased region" description="Polar residues" evidence="4">
    <location>
        <begin position="316"/>
        <end position="350"/>
    </location>
</feature>
<dbReference type="PANTHER" id="PTHR48032:SF6">
    <property type="entry name" value="RNA-BINDING (RRM_RBD_RNP MOTIFS) FAMILY PROTEIN"/>
    <property type="match status" value="1"/>
</dbReference>
<dbReference type="InterPro" id="IPR000504">
    <property type="entry name" value="RRM_dom"/>
</dbReference>
<feature type="compositionally biased region" description="Low complexity" evidence="4">
    <location>
        <begin position="408"/>
        <end position="417"/>
    </location>
</feature>
<feature type="compositionally biased region" description="Basic and acidic residues" evidence="4">
    <location>
        <begin position="11"/>
        <end position="21"/>
    </location>
</feature>
<dbReference type="GO" id="GO:0006417">
    <property type="term" value="P:regulation of translation"/>
    <property type="evidence" value="ECO:0007669"/>
    <property type="project" value="TreeGrafter"/>
</dbReference>
<dbReference type="AlphaFoldDB" id="A0A3M7QXZ6"/>
<dbReference type="Gene3D" id="3.30.70.330">
    <property type="match status" value="2"/>
</dbReference>
<gene>
    <name evidence="6" type="ORF">BpHYR1_041079</name>
</gene>
<evidence type="ECO:0000313" key="6">
    <source>
        <dbReference type="EMBL" id="RNA16196.1"/>
    </source>
</evidence>
<sequence length="417" mass="45911">MNSENTANGNHHPEEQPEHQEQPAQLQPIKEEIKQEINQEVKQEMDHVQEQEHHEEQANAISEQTYQDYSQNDSQLDTNLNEISQNSQDSQSSQQPLEPEQFRKVFVGGLSFKTDDEAFKSYFSKFGQLLDYVVMKDRESGKSRGFGFVTYANSSQVDELMHSRPHTIDGRQVETKRATPREDSGRQEVQATVKKLFIGGIRDNVSDEDLRSYFANYGNITDCIIMKDKETNKTRGFGFVSFDDYDPVDKIILEKHHTVNGIALQCLKAVPKDGQGQGRKHGQNGRGHSGGYSQPQGGFNGGGQFNPNFGAPPMPNTNFQMGGQVPQFGNNGSMQNTYGSYNQAPTQQSSGPRRGGGGGPIRGGQGRFNGRNQGPYSGGMPGQGGFNRGGRGVGQRGGGGRGRGQIGSGQQQPLYNQ</sequence>
<feature type="region of interest" description="Disordered" evidence="4">
    <location>
        <begin position="272"/>
        <end position="417"/>
    </location>
</feature>
<dbReference type="PANTHER" id="PTHR48032">
    <property type="entry name" value="RNA-BINDING PROTEIN MUSASHI HOMOLOG RBP6"/>
    <property type="match status" value="1"/>
</dbReference>
<dbReference type="EMBL" id="REGN01004774">
    <property type="protein sequence ID" value="RNA16196.1"/>
    <property type="molecule type" value="Genomic_DNA"/>
</dbReference>
<name>A0A3M7QXZ6_BRAPC</name>